<accession>A0AA43QVL4</accession>
<keyword evidence="1" id="KW-0677">Repeat</keyword>
<dbReference type="PANTHER" id="PTHR45641">
    <property type="entry name" value="TETRATRICOPEPTIDE REPEAT PROTEIN (AFU_ORTHOLOGUE AFUA_6G03870)"/>
    <property type="match status" value="1"/>
</dbReference>
<keyword evidence="2" id="KW-0802">TPR repeat</keyword>
<dbReference type="PANTHER" id="PTHR45641:SF19">
    <property type="entry name" value="NEPHROCYSTIN-3"/>
    <property type="match status" value="1"/>
</dbReference>
<evidence type="ECO:0000313" key="4">
    <source>
        <dbReference type="Proteomes" id="UP001161017"/>
    </source>
</evidence>
<evidence type="ECO:0008006" key="5">
    <source>
        <dbReference type="Google" id="ProtNLM"/>
    </source>
</evidence>
<dbReference type="AlphaFoldDB" id="A0AA43QVL4"/>
<keyword evidence="4" id="KW-1185">Reference proteome</keyword>
<proteinExistence type="predicted"/>
<evidence type="ECO:0000256" key="1">
    <source>
        <dbReference type="ARBA" id="ARBA00022737"/>
    </source>
</evidence>
<gene>
    <name evidence="3" type="ORF">OHK93_003623</name>
</gene>
<protein>
    <recommendedName>
        <fullName evidence="5">Tetratricopeptide repeat protein</fullName>
    </recommendedName>
</protein>
<comment type="caution">
    <text evidence="3">The sequence shown here is derived from an EMBL/GenBank/DDBJ whole genome shotgun (WGS) entry which is preliminary data.</text>
</comment>
<dbReference type="Pfam" id="PF13424">
    <property type="entry name" value="TPR_12"/>
    <property type="match status" value="1"/>
</dbReference>
<dbReference type="Gene3D" id="1.25.40.10">
    <property type="entry name" value="Tetratricopeptide repeat domain"/>
    <property type="match status" value="2"/>
</dbReference>
<sequence length="272" mass="30519">MAQFEIREKLAAQSGVTETHAIAVSCSELAKAAIDVDLLQTAEGLFERSKKIREHLPHYVPTANFNPLLGLGCVRHLRAEYDEAAKLFEKVLQDREAFLGPNDEAAKLFEKVLQDREAFPGPNDEKGPRTGHALYWLGKVRVSQGKAEEGLSFFLRAKAHFRKTIGKDHPSTAPTYYKLVTHSMKLGDFEEASQLLDQAVNVYSKGSNHGPHLARCQFKRGELLIKKGNMTGALAALDLAAQMRQKLRPHDPRQAGELRESDFDDLIDYWPR</sequence>
<name>A0AA43QVL4_9LECA</name>
<dbReference type="EMBL" id="JAPUFD010000019">
    <property type="protein sequence ID" value="MDI1492409.1"/>
    <property type="molecule type" value="Genomic_DNA"/>
</dbReference>
<dbReference type="Proteomes" id="UP001161017">
    <property type="component" value="Unassembled WGS sequence"/>
</dbReference>
<dbReference type="SUPFAM" id="SSF48452">
    <property type="entry name" value="TPR-like"/>
    <property type="match status" value="1"/>
</dbReference>
<organism evidence="3 4">
    <name type="scientific">Ramalina farinacea</name>
    <dbReference type="NCBI Taxonomy" id="258253"/>
    <lineage>
        <taxon>Eukaryota</taxon>
        <taxon>Fungi</taxon>
        <taxon>Dikarya</taxon>
        <taxon>Ascomycota</taxon>
        <taxon>Pezizomycotina</taxon>
        <taxon>Lecanoromycetes</taxon>
        <taxon>OSLEUM clade</taxon>
        <taxon>Lecanoromycetidae</taxon>
        <taxon>Lecanorales</taxon>
        <taxon>Lecanorineae</taxon>
        <taxon>Ramalinaceae</taxon>
        <taxon>Ramalina</taxon>
    </lineage>
</organism>
<evidence type="ECO:0000313" key="3">
    <source>
        <dbReference type="EMBL" id="MDI1492409.1"/>
    </source>
</evidence>
<evidence type="ECO:0000256" key="2">
    <source>
        <dbReference type="ARBA" id="ARBA00022803"/>
    </source>
</evidence>
<reference evidence="3" key="1">
    <citation type="journal article" date="2023" name="Genome Biol. Evol.">
        <title>First Whole Genome Sequence and Flow Cytometry Genome Size Data for the Lichen-Forming Fungus Ramalina farinacea (Ascomycota).</title>
        <authorList>
            <person name="Llewellyn T."/>
            <person name="Mian S."/>
            <person name="Hill R."/>
            <person name="Leitch I.J."/>
            <person name="Gaya E."/>
        </authorList>
    </citation>
    <scope>NUCLEOTIDE SEQUENCE</scope>
    <source>
        <strain evidence="3">LIQ254RAFAR</strain>
    </source>
</reference>
<dbReference type="Pfam" id="PF13374">
    <property type="entry name" value="TPR_10"/>
    <property type="match status" value="1"/>
</dbReference>
<dbReference type="InterPro" id="IPR011990">
    <property type="entry name" value="TPR-like_helical_dom_sf"/>
</dbReference>